<dbReference type="SMART" id="SM00028">
    <property type="entry name" value="TPR"/>
    <property type="match status" value="3"/>
</dbReference>
<dbReference type="AlphaFoldDB" id="A0A813I273"/>
<evidence type="ECO:0000313" key="11">
    <source>
        <dbReference type="Proteomes" id="UP000626109"/>
    </source>
</evidence>
<dbReference type="Gene3D" id="1.25.40.10">
    <property type="entry name" value="Tetratricopeptide repeat domain"/>
    <property type="match status" value="1"/>
</dbReference>
<evidence type="ECO:0000256" key="3">
    <source>
        <dbReference type="ARBA" id="ARBA00012362"/>
    </source>
</evidence>
<comment type="pathway">
    <text evidence="2">Amino-acid biosynthesis; L-tryptophan biosynthesis; L-tryptophan from chorismate: step 4/5.</text>
</comment>
<dbReference type="InterPro" id="IPR013798">
    <property type="entry name" value="Indole-3-glycerol_P_synth_dom"/>
</dbReference>
<evidence type="ECO:0000256" key="8">
    <source>
        <dbReference type="ARBA" id="ARBA00023239"/>
    </source>
</evidence>
<keyword evidence="7" id="KW-0057">Aromatic amino acid biosynthesis</keyword>
<reference evidence="10" key="1">
    <citation type="submission" date="2021-02" db="EMBL/GenBank/DDBJ databases">
        <authorList>
            <person name="Dougan E. K."/>
            <person name="Rhodes N."/>
            <person name="Thang M."/>
            <person name="Chan C."/>
        </authorList>
    </citation>
    <scope>NUCLEOTIDE SEQUENCE</scope>
</reference>
<dbReference type="UniPathway" id="UPA00035">
    <property type="reaction ID" value="UER00043"/>
</dbReference>
<keyword evidence="4" id="KW-0028">Amino-acid biosynthesis</keyword>
<comment type="catalytic activity">
    <reaction evidence="1">
        <text>1-(2-carboxyphenylamino)-1-deoxy-D-ribulose 5-phosphate + H(+) = (1S,2R)-1-C-(indol-3-yl)glycerol 3-phosphate + CO2 + H2O</text>
        <dbReference type="Rhea" id="RHEA:23476"/>
        <dbReference type="ChEBI" id="CHEBI:15377"/>
        <dbReference type="ChEBI" id="CHEBI:15378"/>
        <dbReference type="ChEBI" id="CHEBI:16526"/>
        <dbReference type="ChEBI" id="CHEBI:58613"/>
        <dbReference type="ChEBI" id="CHEBI:58866"/>
        <dbReference type="EC" id="4.1.1.48"/>
    </reaction>
</comment>
<evidence type="ECO:0000259" key="9">
    <source>
        <dbReference type="Pfam" id="PF00218"/>
    </source>
</evidence>
<evidence type="ECO:0000256" key="6">
    <source>
        <dbReference type="ARBA" id="ARBA00022822"/>
    </source>
</evidence>
<accession>A0A813I273</accession>
<proteinExistence type="predicted"/>
<protein>
    <recommendedName>
        <fullName evidence="3">indole-3-glycerol-phosphate synthase</fullName>
        <ecNumber evidence="3">4.1.1.48</ecNumber>
    </recommendedName>
</protein>
<keyword evidence="6" id="KW-0822">Tryptophan biosynthesis</keyword>
<evidence type="ECO:0000256" key="7">
    <source>
        <dbReference type="ARBA" id="ARBA00023141"/>
    </source>
</evidence>
<evidence type="ECO:0000313" key="10">
    <source>
        <dbReference type="EMBL" id="CAE8644067.1"/>
    </source>
</evidence>
<dbReference type="EC" id="4.1.1.48" evidence="3"/>
<dbReference type="GO" id="GO:0000162">
    <property type="term" value="P:L-tryptophan biosynthetic process"/>
    <property type="evidence" value="ECO:0007669"/>
    <property type="project" value="UniProtKB-UniPathway"/>
</dbReference>
<dbReference type="CDD" id="cd00331">
    <property type="entry name" value="IGPS"/>
    <property type="match status" value="1"/>
</dbReference>
<dbReference type="PANTHER" id="PTHR22854:SF2">
    <property type="entry name" value="INDOLE-3-GLYCEROL-PHOSPHATE SYNTHASE"/>
    <property type="match status" value="1"/>
</dbReference>
<name>A0A813I273_POLGL</name>
<sequence length="650" mass="71240">MAPGAEEESGAGMLGLMERITEAELSQTAAELSQTAEDWKRLGSEAYASKDWKKAVQCYSAALERCEPESELAVACFNNRAACHAQLKEHLAVIRDATEVIRRQPANVKALLRRMVALDSLGNRIEEALKDASAVLTMEPQNQHALKVVEKKRRSLTKKVSDALPAFRPGPRESIAVFLFTEDRPLQCYACLRSLHKHLKGASPNVTVFWQASEKPCFHSYQLLQSLPETNESQYGKVVWSEVSKGQLFPAFSRAVNRLSADGLRYLLLLSDTAVFHSDTDMSAAAAVLSERHEVFAVRLDLNPRIECFPSSNLCASAPLLQPFAADPRLLLWKRWFDSGKQAFESVPRESGWDEILNWTASLVRAERIQHFFSALQPPLDSVRQLDDKALEYSKVGSSVLSVLTVPRGFKGSLEDLKSVRLRTQKWAEETGVRRPVCLRKDFLIDEYQVLEALAHGADTLLLMVSILPQTRLRALIACCREHGMEPLVEVVTLTELKVALAAGARILGVNNRNLHTFELDKGRTAEVTRALKDTFKVAFGREQATKVLALSGLSTAEDVAHCREIGCSGVLVGEALMRATDVGASILAMMGPSDTSGALPVSPGSVLVKVCGVLRPEDASCAIGAGANLIGVIFAKSKRQASVEQARAV</sequence>
<dbReference type="InterPro" id="IPR011060">
    <property type="entry name" value="RibuloseP-bd_barrel"/>
</dbReference>
<dbReference type="SUPFAM" id="SSF48452">
    <property type="entry name" value="TPR-like"/>
    <property type="match status" value="1"/>
</dbReference>
<dbReference type="GO" id="GO:0004425">
    <property type="term" value="F:indole-3-glycerol-phosphate synthase activity"/>
    <property type="evidence" value="ECO:0007669"/>
    <property type="project" value="UniProtKB-EC"/>
</dbReference>
<evidence type="ECO:0000256" key="4">
    <source>
        <dbReference type="ARBA" id="ARBA00022605"/>
    </source>
</evidence>
<comment type="caution">
    <text evidence="10">The sequence shown here is derived from an EMBL/GenBank/DDBJ whole genome shotgun (WGS) entry which is preliminary data.</text>
</comment>
<keyword evidence="8" id="KW-0456">Lyase</keyword>
<feature type="domain" description="Indole-3-glycerol phosphate synthase" evidence="9">
    <location>
        <begin position="385"/>
        <end position="587"/>
    </location>
</feature>
<evidence type="ECO:0000256" key="2">
    <source>
        <dbReference type="ARBA" id="ARBA00004696"/>
    </source>
</evidence>
<feature type="non-terminal residue" evidence="10">
    <location>
        <position position="650"/>
    </location>
</feature>
<dbReference type="SUPFAM" id="SSF51366">
    <property type="entry name" value="Ribulose-phoshate binding barrel"/>
    <property type="match status" value="2"/>
</dbReference>
<dbReference type="InterPro" id="IPR013785">
    <property type="entry name" value="Aldolase_TIM"/>
</dbReference>
<organism evidence="10 11">
    <name type="scientific">Polarella glacialis</name>
    <name type="common">Dinoflagellate</name>
    <dbReference type="NCBI Taxonomy" id="89957"/>
    <lineage>
        <taxon>Eukaryota</taxon>
        <taxon>Sar</taxon>
        <taxon>Alveolata</taxon>
        <taxon>Dinophyceae</taxon>
        <taxon>Suessiales</taxon>
        <taxon>Suessiaceae</taxon>
        <taxon>Polarella</taxon>
    </lineage>
</organism>
<gene>
    <name evidence="10" type="ORF">PGLA2088_LOCUS2722</name>
</gene>
<dbReference type="GO" id="GO:0004640">
    <property type="term" value="F:phosphoribosylanthranilate isomerase activity"/>
    <property type="evidence" value="ECO:0007669"/>
    <property type="project" value="TreeGrafter"/>
</dbReference>
<dbReference type="InterPro" id="IPR019734">
    <property type="entry name" value="TPR_rpt"/>
</dbReference>
<dbReference type="EMBL" id="CAJNNW010002249">
    <property type="protein sequence ID" value="CAE8644067.1"/>
    <property type="molecule type" value="Genomic_DNA"/>
</dbReference>
<keyword evidence="5" id="KW-0210">Decarboxylase</keyword>
<dbReference type="PANTHER" id="PTHR22854">
    <property type="entry name" value="TRYPTOPHAN BIOSYNTHESIS PROTEIN"/>
    <property type="match status" value="1"/>
</dbReference>
<dbReference type="Proteomes" id="UP000626109">
    <property type="component" value="Unassembled WGS sequence"/>
</dbReference>
<evidence type="ECO:0000256" key="1">
    <source>
        <dbReference type="ARBA" id="ARBA00001633"/>
    </source>
</evidence>
<dbReference type="Pfam" id="PF00218">
    <property type="entry name" value="IGPS"/>
    <property type="match status" value="1"/>
</dbReference>
<evidence type="ECO:0000256" key="5">
    <source>
        <dbReference type="ARBA" id="ARBA00022793"/>
    </source>
</evidence>
<dbReference type="InterPro" id="IPR045186">
    <property type="entry name" value="Indole-3-glycerol_P_synth"/>
</dbReference>
<dbReference type="InterPro" id="IPR011990">
    <property type="entry name" value="TPR-like_helical_dom_sf"/>
</dbReference>
<dbReference type="Gene3D" id="3.20.20.70">
    <property type="entry name" value="Aldolase class I"/>
    <property type="match status" value="2"/>
</dbReference>